<protein>
    <submittedName>
        <fullName evidence="1">Uncharacterized protein</fullName>
    </submittedName>
</protein>
<comment type="caution">
    <text evidence="1">The sequence shown here is derived from an EMBL/GenBank/DDBJ whole genome shotgun (WGS) entry which is preliminary data.</text>
</comment>
<organism evidence="1 2">
    <name type="scientific">Vespula germanica</name>
    <name type="common">German yellow jacket</name>
    <name type="synonym">Paravespula germanica</name>
    <dbReference type="NCBI Taxonomy" id="30212"/>
    <lineage>
        <taxon>Eukaryota</taxon>
        <taxon>Metazoa</taxon>
        <taxon>Ecdysozoa</taxon>
        <taxon>Arthropoda</taxon>
        <taxon>Hexapoda</taxon>
        <taxon>Insecta</taxon>
        <taxon>Pterygota</taxon>
        <taxon>Neoptera</taxon>
        <taxon>Endopterygota</taxon>
        <taxon>Hymenoptera</taxon>
        <taxon>Apocrita</taxon>
        <taxon>Aculeata</taxon>
        <taxon>Vespoidea</taxon>
        <taxon>Vespidae</taxon>
        <taxon>Vespinae</taxon>
        <taxon>Vespula</taxon>
    </lineage>
</organism>
<sequence>MGEIRNDKKNLMAINNDFKKENLGINAEDEEEVKGSTGDEEVEGELKPLTFGSFDKIPFSRTTLPSFTKLRHIGLTKLHRQAEMFYVLFPLPRYSQSHNEHSIRLHKDEDDAGKENDNLYRAIIQGDITASELQLEPGNIKAPLDSYIDQFAHDIIFIVTRRDRKENIFCTNNAFNQRFLGAYQAINKYGAEAFVAILITQCRSNELFQ</sequence>
<evidence type="ECO:0000313" key="1">
    <source>
        <dbReference type="EMBL" id="KAF7380338.1"/>
    </source>
</evidence>
<proteinExistence type="predicted"/>
<evidence type="ECO:0000313" key="2">
    <source>
        <dbReference type="Proteomes" id="UP000617340"/>
    </source>
</evidence>
<dbReference type="EMBL" id="JACSDZ010000023">
    <property type="protein sequence ID" value="KAF7380338.1"/>
    <property type="molecule type" value="Genomic_DNA"/>
</dbReference>
<dbReference type="AlphaFoldDB" id="A0A834J195"/>
<accession>A0A834J195</accession>
<dbReference type="Proteomes" id="UP000617340">
    <property type="component" value="Unassembled WGS sequence"/>
</dbReference>
<gene>
    <name evidence="1" type="ORF">HZH68_016203</name>
</gene>
<keyword evidence="2" id="KW-1185">Reference proteome</keyword>
<name>A0A834J195_VESGE</name>
<reference evidence="1" key="1">
    <citation type="journal article" date="2020" name="G3 (Bethesda)">
        <title>High-Quality Assemblies for Three Invasive Social Wasps from the &lt;i&gt;Vespula&lt;/i&gt; Genus.</title>
        <authorList>
            <person name="Harrop T.W.R."/>
            <person name="Guhlin J."/>
            <person name="McLaughlin G.M."/>
            <person name="Permina E."/>
            <person name="Stockwell P."/>
            <person name="Gilligan J."/>
            <person name="Le Lec M.F."/>
            <person name="Gruber M.A.M."/>
            <person name="Quinn O."/>
            <person name="Lovegrove M."/>
            <person name="Duncan E.J."/>
            <person name="Remnant E.J."/>
            <person name="Van Eeckhoven J."/>
            <person name="Graham B."/>
            <person name="Knapp R.A."/>
            <person name="Langford K.W."/>
            <person name="Kronenberg Z."/>
            <person name="Press M.O."/>
            <person name="Eacker S.M."/>
            <person name="Wilson-Rankin E.E."/>
            <person name="Purcell J."/>
            <person name="Lester P.J."/>
            <person name="Dearden P.K."/>
        </authorList>
    </citation>
    <scope>NUCLEOTIDE SEQUENCE</scope>
    <source>
        <strain evidence="1">Linc-1</strain>
    </source>
</reference>